<dbReference type="RefSeq" id="WP_209458636.1">
    <property type="nucleotide sequence ID" value="NZ_JAGGKC010000005.1"/>
</dbReference>
<reference evidence="2 3" key="1">
    <citation type="submission" date="2021-03" db="EMBL/GenBank/DDBJ databases">
        <title>Genomic Encyclopedia of Type Strains, Phase IV (KMG-IV): sequencing the most valuable type-strain genomes for metagenomic binning, comparative biology and taxonomic classification.</title>
        <authorList>
            <person name="Goeker M."/>
        </authorList>
    </citation>
    <scope>NUCLEOTIDE SEQUENCE [LARGE SCALE GENOMIC DNA]</scope>
    <source>
        <strain evidence="2 3">DSM 6139</strain>
    </source>
</reference>
<feature type="transmembrane region" description="Helical" evidence="1">
    <location>
        <begin position="12"/>
        <end position="33"/>
    </location>
</feature>
<feature type="transmembrane region" description="Helical" evidence="1">
    <location>
        <begin position="115"/>
        <end position="134"/>
    </location>
</feature>
<feature type="transmembrane region" description="Helical" evidence="1">
    <location>
        <begin position="53"/>
        <end position="78"/>
    </location>
</feature>
<evidence type="ECO:0000313" key="2">
    <source>
        <dbReference type="EMBL" id="MBP1918401.1"/>
    </source>
</evidence>
<sequence>MENTVKLPTKNLYAIILASGFIIFFSSLEAIMAAKDRGLYDAWITKAGSDADLGLYISAVFMTYFLKIMIPAALSVYAIAARNKIGVNSLFVFIWSVLVAGGGAYAFIGRNTSSVFFYLVMAGYAILLLSVLSVSDAYSSGKYK</sequence>
<organism evidence="2 3">
    <name type="scientific">Youngiibacter multivorans</name>
    <dbReference type="NCBI Taxonomy" id="937251"/>
    <lineage>
        <taxon>Bacteria</taxon>
        <taxon>Bacillati</taxon>
        <taxon>Bacillota</taxon>
        <taxon>Clostridia</taxon>
        <taxon>Eubacteriales</taxon>
        <taxon>Clostridiaceae</taxon>
        <taxon>Youngiibacter</taxon>
    </lineage>
</organism>
<keyword evidence="1" id="KW-0472">Membrane</keyword>
<accession>A0ABS4G1I4</accession>
<evidence type="ECO:0000313" key="3">
    <source>
        <dbReference type="Proteomes" id="UP001519271"/>
    </source>
</evidence>
<keyword evidence="1" id="KW-0812">Transmembrane</keyword>
<protein>
    <submittedName>
        <fullName evidence="2">Uncharacterized protein</fullName>
    </submittedName>
</protein>
<proteinExistence type="predicted"/>
<dbReference type="Proteomes" id="UP001519271">
    <property type="component" value="Unassembled WGS sequence"/>
</dbReference>
<comment type="caution">
    <text evidence="2">The sequence shown here is derived from an EMBL/GenBank/DDBJ whole genome shotgun (WGS) entry which is preliminary data.</text>
</comment>
<name>A0ABS4G1I4_9CLOT</name>
<feature type="transmembrane region" description="Helical" evidence="1">
    <location>
        <begin position="90"/>
        <end position="109"/>
    </location>
</feature>
<keyword evidence="3" id="KW-1185">Reference proteome</keyword>
<keyword evidence="1" id="KW-1133">Transmembrane helix</keyword>
<gene>
    <name evidence="2" type="ORF">J2Z34_000873</name>
</gene>
<evidence type="ECO:0000256" key="1">
    <source>
        <dbReference type="SAM" id="Phobius"/>
    </source>
</evidence>
<dbReference type="EMBL" id="JAGGKC010000005">
    <property type="protein sequence ID" value="MBP1918401.1"/>
    <property type="molecule type" value="Genomic_DNA"/>
</dbReference>